<reference evidence="2" key="1">
    <citation type="submission" date="2021-01" db="EMBL/GenBank/DDBJ databases">
        <title>Modified the classification status of verrucomicrobia.</title>
        <authorList>
            <person name="Feng X."/>
        </authorList>
    </citation>
    <scope>NUCLEOTIDE SEQUENCE</scope>
    <source>
        <strain evidence="2">_KCTC 22039</strain>
    </source>
</reference>
<dbReference type="InterPro" id="IPR023378">
    <property type="entry name" value="YheA/YmcA-like_dom_sf"/>
</dbReference>
<dbReference type="Gene3D" id="1.20.1500.10">
    <property type="entry name" value="YheA/YmcA-like"/>
    <property type="match status" value="1"/>
</dbReference>
<dbReference type="AlphaFoldDB" id="A0A8J7MEA3"/>
<dbReference type="Pfam" id="PF06133">
    <property type="entry name" value="Com_YlbF"/>
    <property type="match status" value="1"/>
</dbReference>
<feature type="coiled-coil region" evidence="1">
    <location>
        <begin position="58"/>
        <end position="85"/>
    </location>
</feature>
<comment type="caution">
    <text evidence="2">The sequence shown here is derived from an EMBL/GenBank/DDBJ whole genome shotgun (WGS) entry which is preliminary data.</text>
</comment>
<gene>
    <name evidence="2" type="ORF">JIN82_07975</name>
</gene>
<accession>A0A8J7MEA3</accession>
<dbReference type="Proteomes" id="UP000624703">
    <property type="component" value="Unassembled WGS sequence"/>
</dbReference>
<keyword evidence="3" id="KW-1185">Reference proteome</keyword>
<dbReference type="RefSeq" id="WP_200311102.1">
    <property type="nucleotide sequence ID" value="NZ_JAENIM010000039.1"/>
</dbReference>
<sequence length="144" mass="15568">MSTILEESAILGKTKELCEAIVTDEKFLYLQKQVETFLGDDAARLQYQSVHERGDDLNRKQQSGIELSEREIQEFEEARDQLLANSIASNFIQAQQELTEIQKTVGKYVGMTLELGRVPSEEDMANAGGGGGCCGGSGGGGCGC</sequence>
<dbReference type="InterPro" id="IPR010368">
    <property type="entry name" value="Com_YlbF"/>
</dbReference>
<organism evidence="2 3">
    <name type="scientific">Persicirhabdus sediminis</name>
    <dbReference type="NCBI Taxonomy" id="454144"/>
    <lineage>
        <taxon>Bacteria</taxon>
        <taxon>Pseudomonadati</taxon>
        <taxon>Verrucomicrobiota</taxon>
        <taxon>Verrucomicrobiia</taxon>
        <taxon>Verrucomicrobiales</taxon>
        <taxon>Verrucomicrobiaceae</taxon>
        <taxon>Persicirhabdus</taxon>
    </lineage>
</organism>
<dbReference type="SUPFAM" id="SSF158622">
    <property type="entry name" value="YheA/YmcA-like"/>
    <property type="match status" value="1"/>
</dbReference>
<protein>
    <submittedName>
        <fullName evidence="2">YlbF family regulator</fullName>
    </submittedName>
</protein>
<evidence type="ECO:0000313" key="3">
    <source>
        <dbReference type="Proteomes" id="UP000624703"/>
    </source>
</evidence>
<dbReference type="EMBL" id="JAENIM010000039">
    <property type="protein sequence ID" value="MBK1791086.1"/>
    <property type="molecule type" value="Genomic_DNA"/>
</dbReference>
<proteinExistence type="predicted"/>
<name>A0A8J7MEA3_9BACT</name>
<evidence type="ECO:0000313" key="2">
    <source>
        <dbReference type="EMBL" id="MBK1791086.1"/>
    </source>
</evidence>
<evidence type="ECO:0000256" key="1">
    <source>
        <dbReference type="SAM" id="Coils"/>
    </source>
</evidence>
<keyword evidence="1" id="KW-0175">Coiled coil</keyword>